<sequence>MSFLAARSAFKVAGRTSRQARLYSSTPAYQTYKAEQEQLAHHAAGTTDLWRKISYYACIPGIAVCVAWVYNAEMEHKAHLDHLRVENDGHLPEIPSYDYLNKRGKPYPWGMNSLFFNPHSNKDMTMEPINRKISL</sequence>
<proteinExistence type="inferred from homology"/>
<dbReference type="InterPro" id="IPR001349">
    <property type="entry name" value="Cyt_c_oxidase_su6a"/>
</dbReference>
<comment type="caution">
    <text evidence="7">The sequence shown here is derived from an EMBL/GenBank/DDBJ whole genome shotgun (WGS) entry which is preliminary data.</text>
</comment>
<protein>
    <submittedName>
        <fullName evidence="7">COX6A, subunit VIa of cytochrome c oxidase</fullName>
    </submittedName>
</protein>
<keyword evidence="5" id="KW-0472">Membrane</keyword>
<dbReference type="Pfam" id="PF02046">
    <property type="entry name" value="COX6A"/>
    <property type="match status" value="1"/>
</dbReference>
<comment type="subcellular location">
    <subcellularLocation>
        <location evidence="1">Mitochondrion inner membrane</location>
    </subcellularLocation>
</comment>
<evidence type="ECO:0000313" key="8">
    <source>
        <dbReference type="Proteomes" id="UP000807353"/>
    </source>
</evidence>
<reference evidence="7" key="1">
    <citation type="submission" date="2020-11" db="EMBL/GenBank/DDBJ databases">
        <authorList>
            <consortium name="DOE Joint Genome Institute"/>
            <person name="Ahrendt S."/>
            <person name="Riley R."/>
            <person name="Andreopoulos W."/>
            <person name="Labutti K."/>
            <person name="Pangilinan J."/>
            <person name="Ruiz-Duenas F.J."/>
            <person name="Barrasa J.M."/>
            <person name="Sanchez-Garcia M."/>
            <person name="Camarero S."/>
            <person name="Miyauchi S."/>
            <person name="Serrano A."/>
            <person name="Linde D."/>
            <person name="Babiker R."/>
            <person name="Drula E."/>
            <person name="Ayuso-Fernandez I."/>
            <person name="Pacheco R."/>
            <person name="Padilla G."/>
            <person name="Ferreira P."/>
            <person name="Barriuso J."/>
            <person name="Kellner H."/>
            <person name="Castanera R."/>
            <person name="Alfaro M."/>
            <person name="Ramirez L."/>
            <person name="Pisabarro A.G."/>
            <person name="Kuo A."/>
            <person name="Tritt A."/>
            <person name="Lipzen A."/>
            <person name="He G."/>
            <person name="Yan M."/>
            <person name="Ng V."/>
            <person name="Cullen D."/>
            <person name="Martin F."/>
            <person name="Rosso M.-N."/>
            <person name="Henrissat B."/>
            <person name="Hibbett D."/>
            <person name="Martinez A.T."/>
            <person name="Grigoriev I.V."/>
        </authorList>
    </citation>
    <scope>NUCLEOTIDE SEQUENCE</scope>
    <source>
        <strain evidence="7">CBS 247.69</strain>
    </source>
</reference>
<dbReference type="PANTHER" id="PTHR11504:SF0">
    <property type="entry name" value="CYTOCHROME C OXIDASE SUBUNIT"/>
    <property type="match status" value="1"/>
</dbReference>
<dbReference type="GO" id="GO:0006123">
    <property type="term" value="P:mitochondrial electron transport, cytochrome c to oxygen"/>
    <property type="evidence" value="ECO:0007669"/>
    <property type="project" value="TreeGrafter"/>
</dbReference>
<dbReference type="AlphaFoldDB" id="A0A9P5Y4N6"/>
<keyword evidence="2" id="KW-0999">Mitochondrion inner membrane</keyword>
<comment type="similarity">
    <text evidence="6">Belongs to the cytochrome c oxidase subunit 6A family.</text>
</comment>
<dbReference type="OrthoDB" id="5947505at2759"/>
<evidence type="ECO:0000256" key="6">
    <source>
        <dbReference type="RuleBase" id="RU004396"/>
    </source>
</evidence>
<evidence type="ECO:0000256" key="2">
    <source>
        <dbReference type="ARBA" id="ARBA00022792"/>
    </source>
</evidence>
<keyword evidence="4" id="KW-0496">Mitochondrion</keyword>
<dbReference type="Gene3D" id="4.10.95.10">
    <property type="entry name" value="Cytochrome c oxidase, subunit VIa"/>
    <property type="match status" value="1"/>
</dbReference>
<accession>A0A9P5Y4N6</accession>
<name>A0A9P5Y4N6_9AGAR</name>
<dbReference type="SUPFAM" id="SSF81411">
    <property type="entry name" value="Mitochondrial cytochrome c oxidase subunit VIa"/>
    <property type="match status" value="1"/>
</dbReference>
<dbReference type="EMBL" id="MU150275">
    <property type="protein sequence ID" value="KAF9462164.1"/>
    <property type="molecule type" value="Genomic_DNA"/>
</dbReference>
<evidence type="ECO:0000256" key="4">
    <source>
        <dbReference type="ARBA" id="ARBA00023128"/>
    </source>
</evidence>
<dbReference type="PANTHER" id="PTHR11504">
    <property type="entry name" value="CYTOCHROME C OXIDASE POLYPEPTIDE VIA"/>
    <property type="match status" value="1"/>
</dbReference>
<dbReference type="GO" id="GO:0005743">
    <property type="term" value="C:mitochondrial inner membrane"/>
    <property type="evidence" value="ECO:0007669"/>
    <property type="project" value="UniProtKB-SubCell"/>
</dbReference>
<dbReference type="Proteomes" id="UP000807353">
    <property type="component" value="Unassembled WGS sequence"/>
</dbReference>
<evidence type="ECO:0000256" key="5">
    <source>
        <dbReference type="ARBA" id="ARBA00023136"/>
    </source>
</evidence>
<organism evidence="7 8">
    <name type="scientific">Collybia nuda</name>
    <dbReference type="NCBI Taxonomy" id="64659"/>
    <lineage>
        <taxon>Eukaryota</taxon>
        <taxon>Fungi</taxon>
        <taxon>Dikarya</taxon>
        <taxon>Basidiomycota</taxon>
        <taxon>Agaricomycotina</taxon>
        <taxon>Agaricomycetes</taxon>
        <taxon>Agaricomycetidae</taxon>
        <taxon>Agaricales</taxon>
        <taxon>Tricholomatineae</taxon>
        <taxon>Clitocybaceae</taxon>
        <taxon>Collybia</taxon>
    </lineage>
</organism>
<evidence type="ECO:0000256" key="3">
    <source>
        <dbReference type="ARBA" id="ARBA00022946"/>
    </source>
</evidence>
<keyword evidence="8" id="KW-1185">Reference proteome</keyword>
<dbReference type="InterPro" id="IPR036418">
    <property type="entry name" value="Cyt_c_oxidase_su6a_sf"/>
</dbReference>
<evidence type="ECO:0000256" key="1">
    <source>
        <dbReference type="ARBA" id="ARBA00004273"/>
    </source>
</evidence>
<gene>
    <name evidence="7" type="ORF">BDZ94DRAFT_1309980</name>
</gene>
<keyword evidence="3" id="KW-0809">Transit peptide</keyword>
<evidence type="ECO:0000313" key="7">
    <source>
        <dbReference type="EMBL" id="KAF9462164.1"/>
    </source>
</evidence>
<dbReference type="GO" id="GO:0030234">
    <property type="term" value="F:enzyme regulator activity"/>
    <property type="evidence" value="ECO:0007669"/>
    <property type="project" value="TreeGrafter"/>
</dbReference>